<dbReference type="PANTHER" id="PTHR30386:SF26">
    <property type="entry name" value="TRANSPORT PROTEIN COMB"/>
    <property type="match status" value="1"/>
</dbReference>
<evidence type="ECO:0000256" key="5">
    <source>
        <dbReference type="SAM" id="Coils"/>
    </source>
</evidence>
<evidence type="ECO:0000256" key="4">
    <source>
        <dbReference type="ARBA" id="ARBA00023136"/>
    </source>
</evidence>
<feature type="domain" description="CusB-like beta-barrel" evidence="6">
    <location>
        <begin position="267"/>
        <end position="358"/>
    </location>
</feature>
<keyword evidence="3" id="KW-1133">Transmembrane helix</keyword>
<sequence length="370" mass="41317">MLLAALLVLALLVWIGQWFYYQHTHVSADDARVMTHEITVSSRQAGRVDGFTLTEGDSLQASQLVASLYSRPDQLKLKELQARVAQARARVALEEQQVRLAGQQLDGGIRETRDQLKTDQAALEAARAAMDKAAKTYKRSNDLFQSGTVSAQKKEEDYYTWQETRAQFQRARQQVNLDRSSLDNAHTGMLSGAKMTLQNPDLLKAQLAVTRQNLAEAQLALQHQQVEVEDRQVASPKAGVVDRTFVEQGEYVSAGQPLLMMHAPEDVWVEANVKETRVRKLRPGQPVDIRVDAYPDRRFHGHVQVIGHAATSEFALLPNPNPSGNFTKITQRIPVRIAIDKGARHLLSPGMMVVVDIDTREQGDSTVARR</sequence>
<dbReference type="STRING" id="1177179.A11A3_07253"/>
<dbReference type="AlphaFoldDB" id="L0WCX0"/>
<dbReference type="Gene3D" id="2.40.30.170">
    <property type="match status" value="1"/>
</dbReference>
<evidence type="ECO:0000313" key="7">
    <source>
        <dbReference type="EMBL" id="EKF74801.1"/>
    </source>
</evidence>
<evidence type="ECO:0000256" key="3">
    <source>
        <dbReference type="ARBA" id="ARBA00022989"/>
    </source>
</evidence>
<dbReference type="InterPro" id="IPR058792">
    <property type="entry name" value="Beta-barrel_RND_2"/>
</dbReference>
<feature type="coiled-coil region" evidence="5">
    <location>
        <begin position="77"/>
        <end position="129"/>
    </location>
</feature>
<dbReference type="InterPro" id="IPR050739">
    <property type="entry name" value="MFP"/>
</dbReference>
<dbReference type="Proteomes" id="UP000010164">
    <property type="component" value="Unassembled WGS sequence"/>
</dbReference>
<dbReference type="Gene3D" id="2.40.50.100">
    <property type="match status" value="1"/>
</dbReference>
<evidence type="ECO:0000259" key="6">
    <source>
        <dbReference type="Pfam" id="PF25954"/>
    </source>
</evidence>
<protein>
    <submittedName>
        <fullName evidence="7">Secretion protein HlyD</fullName>
    </submittedName>
</protein>
<evidence type="ECO:0000313" key="8">
    <source>
        <dbReference type="Proteomes" id="UP000010164"/>
    </source>
</evidence>
<dbReference type="GO" id="GO:0055085">
    <property type="term" value="P:transmembrane transport"/>
    <property type="evidence" value="ECO:0007669"/>
    <property type="project" value="InterPro"/>
</dbReference>
<dbReference type="eggNOG" id="COG1566">
    <property type="taxonomic scope" value="Bacteria"/>
</dbReference>
<proteinExistence type="predicted"/>
<name>L0WCX0_9GAMM</name>
<keyword evidence="2" id="KW-0812">Transmembrane</keyword>
<reference evidence="7 8" key="1">
    <citation type="journal article" date="2012" name="J. Bacteriol.">
        <title>Genome Sequence of the Alkane-Degrading Bacterium Alcanivorax hongdengensis Type Strain A-11-3.</title>
        <authorList>
            <person name="Lai Q."/>
            <person name="Shao Z."/>
        </authorList>
    </citation>
    <scope>NUCLEOTIDE SEQUENCE [LARGE SCALE GENOMIC DNA]</scope>
    <source>
        <strain evidence="7 8">A-11-3</strain>
    </source>
</reference>
<organism evidence="7 8">
    <name type="scientific">Alcanivorax hongdengensis A-11-3</name>
    <dbReference type="NCBI Taxonomy" id="1177179"/>
    <lineage>
        <taxon>Bacteria</taxon>
        <taxon>Pseudomonadati</taxon>
        <taxon>Pseudomonadota</taxon>
        <taxon>Gammaproteobacteria</taxon>
        <taxon>Oceanospirillales</taxon>
        <taxon>Alcanivoracaceae</taxon>
        <taxon>Alcanivorax</taxon>
    </lineage>
</organism>
<evidence type="ECO:0000256" key="2">
    <source>
        <dbReference type="ARBA" id="ARBA00022692"/>
    </source>
</evidence>
<keyword evidence="8" id="KW-1185">Reference proteome</keyword>
<dbReference type="GO" id="GO:0016020">
    <property type="term" value="C:membrane"/>
    <property type="evidence" value="ECO:0007669"/>
    <property type="project" value="UniProtKB-SubCell"/>
</dbReference>
<dbReference type="Pfam" id="PF25954">
    <property type="entry name" value="Beta-barrel_RND_2"/>
    <property type="match status" value="1"/>
</dbReference>
<dbReference type="PANTHER" id="PTHR30386">
    <property type="entry name" value="MEMBRANE FUSION SUBUNIT OF EMRAB-TOLC MULTIDRUG EFFLUX PUMP"/>
    <property type="match status" value="1"/>
</dbReference>
<gene>
    <name evidence="7" type="ORF">A11A3_07253</name>
</gene>
<comment type="subcellular location">
    <subcellularLocation>
        <location evidence="1">Membrane</location>
        <topology evidence="1">Single-pass membrane protein</topology>
    </subcellularLocation>
</comment>
<dbReference type="Gene3D" id="1.10.287.470">
    <property type="entry name" value="Helix hairpin bin"/>
    <property type="match status" value="2"/>
</dbReference>
<dbReference type="PATRIC" id="fig|1177179.3.peg.1457"/>
<keyword evidence="4" id="KW-0472">Membrane</keyword>
<keyword evidence="5" id="KW-0175">Coiled coil</keyword>
<accession>L0WCX0</accession>
<dbReference type="SUPFAM" id="SSF111369">
    <property type="entry name" value="HlyD-like secretion proteins"/>
    <property type="match status" value="1"/>
</dbReference>
<comment type="caution">
    <text evidence="7">The sequence shown here is derived from an EMBL/GenBank/DDBJ whole genome shotgun (WGS) entry which is preliminary data.</text>
</comment>
<dbReference type="PRINTS" id="PR01490">
    <property type="entry name" value="RTXTOXIND"/>
</dbReference>
<evidence type="ECO:0000256" key="1">
    <source>
        <dbReference type="ARBA" id="ARBA00004167"/>
    </source>
</evidence>
<dbReference type="EMBL" id="AMRJ01000008">
    <property type="protein sequence ID" value="EKF74801.1"/>
    <property type="molecule type" value="Genomic_DNA"/>
</dbReference>